<evidence type="ECO:0008006" key="3">
    <source>
        <dbReference type="Google" id="ProtNLM"/>
    </source>
</evidence>
<comment type="caution">
    <text evidence="1">The sequence shown here is derived from an EMBL/GenBank/DDBJ whole genome shotgun (WGS) entry which is preliminary data.</text>
</comment>
<name>A0ABV6R960_9MICO</name>
<dbReference type="EMBL" id="JBHLSV010000005">
    <property type="protein sequence ID" value="MFC0673520.1"/>
    <property type="molecule type" value="Genomic_DNA"/>
</dbReference>
<evidence type="ECO:0000313" key="2">
    <source>
        <dbReference type="Proteomes" id="UP001589793"/>
    </source>
</evidence>
<proteinExistence type="predicted"/>
<evidence type="ECO:0000313" key="1">
    <source>
        <dbReference type="EMBL" id="MFC0673520.1"/>
    </source>
</evidence>
<keyword evidence="2" id="KW-1185">Reference proteome</keyword>
<dbReference type="Proteomes" id="UP001589793">
    <property type="component" value="Unassembled WGS sequence"/>
</dbReference>
<reference evidence="1 2" key="1">
    <citation type="submission" date="2024-09" db="EMBL/GenBank/DDBJ databases">
        <authorList>
            <person name="Sun Q."/>
            <person name="Mori K."/>
        </authorList>
    </citation>
    <scope>NUCLEOTIDE SEQUENCE [LARGE SCALE GENOMIC DNA]</scope>
    <source>
        <strain evidence="1 2">CICC 10874</strain>
    </source>
</reference>
<protein>
    <recommendedName>
        <fullName evidence="3">Transposase</fullName>
    </recommendedName>
</protein>
<gene>
    <name evidence="1" type="ORF">ACFFF6_06080</name>
</gene>
<sequence length="54" mass="6210">MTTVQHQARQRTSRYDSGSVTYQLVCSCGWVSPERTRPSAMRADLTQHLKEAQR</sequence>
<dbReference type="RefSeq" id="WP_376979151.1">
    <property type="nucleotide sequence ID" value="NZ_JBHLSV010000005.1"/>
</dbReference>
<accession>A0ABV6R960</accession>
<organism evidence="1 2">
    <name type="scientific">Brachybacterium hainanense</name>
    <dbReference type="NCBI Taxonomy" id="1541174"/>
    <lineage>
        <taxon>Bacteria</taxon>
        <taxon>Bacillati</taxon>
        <taxon>Actinomycetota</taxon>
        <taxon>Actinomycetes</taxon>
        <taxon>Micrococcales</taxon>
        <taxon>Dermabacteraceae</taxon>
        <taxon>Brachybacterium</taxon>
    </lineage>
</organism>